<evidence type="ECO:0000256" key="1">
    <source>
        <dbReference type="SAM" id="SignalP"/>
    </source>
</evidence>
<reference evidence="2 3" key="1">
    <citation type="submission" date="2024-03" db="EMBL/GenBank/DDBJ databases">
        <title>The genome assembly and annotation of the cricket Gryllus longicercus Weissman &amp; Gray.</title>
        <authorList>
            <person name="Szrajer S."/>
            <person name="Gray D."/>
            <person name="Ylla G."/>
        </authorList>
    </citation>
    <scope>NUCLEOTIDE SEQUENCE [LARGE SCALE GENOMIC DNA]</scope>
    <source>
        <strain evidence="2">DAG 2021-001</strain>
        <tissue evidence="2">Whole body minus gut</tissue>
    </source>
</reference>
<comment type="caution">
    <text evidence="2">The sequence shown here is derived from an EMBL/GenBank/DDBJ whole genome shotgun (WGS) entry which is preliminary data.</text>
</comment>
<organism evidence="2 3">
    <name type="scientific">Gryllus longicercus</name>
    <dbReference type="NCBI Taxonomy" id="2509291"/>
    <lineage>
        <taxon>Eukaryota</taxon>
        <taxon>Metazoa</taxon>
        <taxon>Ecdysozoa</taxon>
        <taxon>Arthropoda</taxon>
        <taxon>Hexapoda</taxon>
        <taxon>Insecta</taxon>
        <taxon>Pterygota</taxon>
        <taxon>Neoptera</taxon>
        <taxon>Polyneoptera</taxon>
        <taxon>Orthoptera</taxon>
        <taxon>Ensifera</taxon>
        <taxon>Gryllidea</taxon>
        <taxon>Grylloidea</taxon>
        <taxon>Gryllidae</taxon>
        <taxon>Gryllinae</taxon>
        <taxon>Gryllus</taxon>
    </lineage>
</organism>
<keyword evidence="3" id="KW-1185">Reference proteome</keyword>
<accession>A0AAN9Z4K9</accession>
<sequence length="268" mass="30082">MCTPLGLTLVALLAVSVGTIKASVTVKKCCSEFKMLSGDLRTCVPSDWPRNVSLHRGYYSIVPPLDEEWLRFWLPPGVARQSIGKVELRNSPIDFYNVPVNTSSVWDKRRPLDADVLRNRAVFLRGTIVRPKPGGGYRLAFLYCIDAALPPQEAFVITLKTSCSRDECATKCCKRGQVLASQQGNWECEAGRLRDWDAQTASFAQDIDAEFPQSDPLNCPTLRLGAPEDRAAPWARSAYRVNLFSNWKPCFDFYRSNGTLQEGLFYCE</sequence>
<evidence type="ECO:0000313" key="2">
    <source>
        <dbReference type="EMBL" id="KAK7794755.1"/>
    </source>
</evidence>
<keyword evidence="1" id="KW-0732">Signal</keyword>
<name>A0AAN9Z4K9_9ORTH</name>
<dbReference type="Proteomes" id="UP001378592">
    <property type="component" value="Unassembled WGS sequence"/>
</dbReference>
<protein>
    <submittedName>
        <fullName evidence="2">Uncharacterized protein</fullName>
    </submittedName>
</protein>
<proteinExistence type="predicted"/>
<feature type="chain" id="PRO_5042811697" evidence="1">
    <location>
        <begin position="23"/>
        <end position="268"/>
    </location>
</feature>
<feature type="signal peptide" evidence="1">
    <location>
        <begin position="1"/>
        <end position="22"/>
    </location>
</feature>
<gene>
    <name evidence="2" type="ORF">R5R35_000781</name>
</gene>
<dbReference type="EMBL" id="JAZDUA010000320">
    <property type="protein sequence ID" value="KAK7794755.1"/>
    <property type="molecule type" value="Genomic_DNA"/>
</dbReference>
<evidence type="ECO:0000313" key="3">
    <source>
        <dbReference type="Proteomes" id="UP001378592"/>
    </source>
</evidence>
<dbReference type="AlphaFoldDB" id="A0AAN9Z4K9"/>